<protein>
    <recommendedName>
        <fullName evidence="1">Reverse transcriptase domain-containing protein</fullName>
    </recommendedName>
</protein>
<sequence>MVTSVIDYIYLGQSFYHHLKDTSITRLNAAWSDHSVLDITLVVGQSPTGPGLWRANPTYATHLEPSLSPAEKWDRVKASTKKVIKQYGYEYLIGPIDTKLGQLQHELVEIERLKSGIRWRERGEKDAGYLKNLYQRRSAQQFIASFQRPTIHGSNIITVEIELPVERTSDPIDMREVVRQYYQQLYTLDHVEDNELDQYLASVTFDKTVRIDENDQLMSPITIEDLLDQVKRCPKQSSPGDDGLGYQFLEILFQMPFLQPLILEVYNNALTTDSAPASWKDIRVRLLPKKKGDLTDLKNWRPISLINCGAKILSRAINSRLNPIMNNIFQCSQTGFMKGRFIGENCLLLHLLLNQARYRQYPGIGLLLDQEKAYDRVNPQYLMKVMEAFGFRRHFLTCVHNFFLGNLIEVNVNGYFTSTVFQQRGLRQGDPLSPLLFNLALEPLLLSIQQDRAIIGYGYESDGIPQSVKTIAYADDVCVILNTQDDFTRLQYHLSQYSQVSNAKFNQAKTEAFSLNGDKDENWERYLLHYNISTYHTEYSFEPFRYLGFYMAYTIYQRNSIQDNLLHKVKDQVKLYSSRHLSLRRRATVTNTLIMTKIWFALRLLHPTQAFLKKTQEYHL</sequence>
<dbReference type="SUPFAM" id="SSF56672">
    <property type="entry name" value="DNA/RNA polymerases"/>
    <property type="match status" value="1"/>
</dbReference>
<reference evidence="2" key="1">
    <citation type="journal article" date="2020" name="Microb. Genom.">
        <title>Genetic diversity of clinical and environmental Mucorales isolates obtained from an investigation of mucormycosis cases among solid organ transplant recipients.</title>
        <authorList>
            <person name="Nguyen M.H."/>
            <person name="Kaul D."/>
            <person name="Muto C."/>
            <person name="Cheng S.J."/>
            <person name="Richter R.A."/>
            <person name="Bruno V.M."/>
            <person name="Liu G."/>
            <person name="Beyhan S."/>
            <person name="Sundermann A.J."/>
            <person name="Mounaud S."/>
            <person name="Pasculle A.W."/>
            <person name="Nierman W.C."/>
            <person name="Driscoll E."/>
            <person name="Cumbie R."/>
            <person name="Clancy C.J."/>
            <person name="Dupont C.L."/>
        </authorList>
    </citation>
    <scope>NUCLEOTIDE SEQUENCE</scope>
    <source>
        <strain evidence="2">GL11</strain>
    </source>
</reference>
<feature type="domain" description="Reverse transcriptase" evidence="1">
    <location>
        <begin position="268"/>
        <end position="551"/>
    </location>
</feature>
<dbReference type="InterPro" id="IPR000477">
    <property type="entry name" value="RT_dom"/>
</dbReference>
<evidence type="ECO:0000259" key="1">
    <source>
        <dbReference type="PROSITE" id="PS50878"/>
    </source>
</evidence>
<name>A0A9P6X0Z9_RHIOR</name>
<dbReference type="EMBL" id="JAANQT010002238">
    <property type="protein sequence ID" value="KAG1302844.1"/>
    <property type="molecule type" value="Genomic_DNA"/>
</dbReference>
<evidence type="ECO:0000313" key="3">
    <source>
        <dbReference type="Proteomes" id="UP000716291"/>
    </source>
</evidence>
<dbReference type="Pfam" id="PF00078">
    <property type="entry name" value="RVT_1"/>
    <property type="match status" value="1"/>
</dbReference>
<dbReference type="PANTHER" id="PTHR31635:SF196">
    <property type="entry name" value="REVERSE TRANSCRIPTASE DOMAIN-CONTAINING PROTEIN-RELATED"/>
    <property type="match status" value="1"/>
</dbReference>
<proteinExistence type="predicted"/>
<gene>
    <name evidence="2" type="ORF">G6F64_010588</name>
</gene>
<dbReference type="InterPro" id="IPR043502">
    <property type="entry name" value="DNA/RNA_pol_sf"/>
</dbReference>
<dbReference type="PROSITE" id="PS50878">
    <property type="entry name" value="RT_POL"/>
    <property type="match status" value="1"/>
</dbReference>
<dbReference type="PANTHER" id="PTHR31635">
    <property type="entry name" value="REVERSE TRANSCRIPTASE DOMAIN-CONTAINING PROTEIN-RELATED"/>
    <property type="match status" value="1"/>
</dbReference>
<dbReference type="CDD" id="cd01650">
    <property type="entry name" value="RT_nLTR_like"/>
    <property type="match status" value="1"/>
</dbReference>
<evidence type="ECO:0000313" key="2">
    <source>
        <dbReference type="EMBL" id="KAG1302844.1"/>
    </source>
</evidence>
<accession>A0A9P6X0Z9</accession>
<organism evidence="2 3">
    <name type="scientific">Rhizopus oryzae</name>
    <name type="common">Mucormycosis agent</name>
    <name type="synonym">Rhizopus arrhizus var. delemar</name>
    <dbReference type="NCBI Taxonomy" id="64495"/>
    <lineage>
        <taxon>Eukaryota</taxon>
        <taxon>Fungi</taxon>
        <taxon>Fungi incertae sedis</taxon>
        <taxon>Mucoromycota</taxon>
        <taxon>Mucoromycotina</taxon>
        <taxon>Mucoromycetes</taxon>
        <taxon>Mucorales</taxon>
        <taxon>Mucorineae</taxon>
        <taxon>Rhizopodaceae</taxon>
        <taxon>Rhizopus</taxon>
    </lineage>
</organism>
<comment type="caution">
    <text evidence="2">The sequence shown here is derived from an EMBL/GenBank/DDBJ whole genome shotgun (WGS) entry which is preliminary data.</text>
</comment>
<dbReference type="Proteomes" id="UP000716291">
    <property type="component" value="Unassembled WGS sequence"/>
</dbReference>
<keyword evidence="3" id="KW-1185">Reference proteome</keyword>
<dbReference type="AlphaFoldDB" id="A0A9P6X0Z9"/>